<evidence type="ECO:0000313" key="2">
    <source>
        <dbReference type="EMBL" id="OWM84339.1"/>
    </source>
</evidence>
<feature type="region of interest" description="Disordered" evidence="1">
    <location>
        <begin position="151"/>
        <end position="181"/>
    </location>
</feature>
<accession>A0A218XI30</accession>
<feature type="compositionally biased region" description="Low complexity" evidence="1">
    <location>
        <begin position="156"/>
        <end position="181"/>
    </location>
</feature>
<feature type="region of interest" description="Disordered" evidence="1">
    <location>
        <begin position="54"/>
        <end position="78"/>
    </location>
</feature>
<proteinExistence type="predicted"/>
<dbReference type="Proteomes" id="UP000197138">
    <property type="component" value="Unassembled WGS sequence"/>
</dbReference>
<dbReference type="AlphaFoldDB" id="A0A218XI30"/>
<evidence type="ECO:0000313" key="3">
    <source>
        <dbReference type="Proteomes" id="UP000197138"/>
    </source>
</evidence>
<dbReference type="PANTHER" id="PTHR33257:SF6">
    <property type="entry name" value="OXYSTEROL-BINDING 4B-LIKE PROTEIN"/>
    <property type="match status" value="1"/>
</dbReference>
<name>A0A218XI30_PUNGR</name>
<evidence type="ECO:0000256" key="1">
    <source>
        <dbReference type="SAM" id="MobiDB-lite"/>
    </source>
</evidence>
<sequence length="198" mass="21914">MEDISQKKEEQHFSVLRGEGSYFRKIISRDPSVGSTSSNGFLYFSPGNVPFNWEMQPGMSKTPPKNAESVPSIDPPPFLSNMELLPGPKIPEASKGSGPLGWSRVKFWVKIKKQRNLRKVEGRRSVDGLECADIRSRAGYRENMLRESGAEFVTASSNSSSSSSGSSSSSTSSRDSHLHPSSASKFHILAKELVKWRF</sequence>
<gene>
    <name evidence="2" type="ORF">CDL15_Pgr027108</name>
</gene>
<dbReference type="PANTHER" id="PTHR33257">
    <property type="entry name" value="OS05G0165500 PROTEIN"/>
    <property type="match status" value="1"/>
</dbReference>
<comment type="caution">
    <text evidence="2">The sequence shown here is derived from an EMBL/GenBank/DDBJ whole genome shotgun (WGS) entry which is preliminary data.</text>
</comment>
<protein>
    <submittedName>
        <fullName evidence="2">Uncharacterized protein</fullName>
    </submittedName>
</protein>
<dbReference type="EMBL" id="MTKT01001633">
    <property type="protein sequence ID" value="OWM84339.1"/>
    <property type="molecule type" value="Genomic_DNA"/>
</dbReference>
<organism evidence="2 3">
    <name type="scientific">Punica granatum</name>
    <name type="common">Pomegranate</name>
    <dbReference type="NCBI Taxonomy" id="22663"/>
    <lineage>
        <taxon>Eukaryota</taxon>
        <taxon>Viridiplantae</taxon>
        <taxon>Streptophyta</taxon>
        <taxon>Embryophyta</taxon>
        <taxon>Tracheophyta</taxon>
        <taxon>Spermatophyta</taxon>
        <taxon>Magnoliopsida</taxon>
        <taxon>eudicotyledons</taxon>
        <taxon>Gunneridae</taxon>
        <taxon>Pentapetalae</taxon>
        <taxon>rosids</taxon>
        <taxon>malvids</taxon>
        <taxon>Myrtales</taxon>
        <taxon>Lythraceae</taxon>
        <taxon>Punica</taxon>
    </lineage>
</organism>
<reference evidence="3" key="1">
    <citation type="journal article" date="2017" name="Plant J.">
        <title>The pomegranate (Punica granatum L.) genome and the genomics of punicalagin biosynthesis.</title>
        <authorList>
            <person name="Qin G."/>
            <person name="Xu C."/>
            <person name="Ming R."/>
            <person name="Tang H."/>
            <person name="Guyot R."/>
            <person name="Kramer E.M."/>
            <person name="Hu Y."/>
            <person name="Yi X."/>
            <person name="Qi Y."/>
            <person name="Xu X."/>
            <person name="Gao Z."/>
            <person name="Pan H."/>
            <person name="Jian J."/>
            <person name="Tian Y."/>
            <person name="Yue Z."/>
            <person name="Xu Y."/>
        </authorList>
    </citation>
    <scope>NUCLEOTIDE SEQUENCE [LARGE SCALE GENOMIC DNA]</scope>
    <source>
        <strain evidence="3">cv. Dabenzi</strain>
    </source>
</reference>